<gene>
    <name evidence="3" type="ORF">HY912_00650</name>
</gene>
<dbReference type="InterPro" id="IPR032708">
    <property type="entry name" value="McjB_C"/>
</dbReference>
<keyword evidence="1" id="KW-0812">Transmembrane</keyword>
<organism evidence="3 4">
    <name type="scientific">Desulfomonile tiedjei</name>
    <dbReference type="NCBI Taxonomy" id="2358"/>
    <lineage>
        <taxon>Bacteria</taxon>
        <taxon>Pseudomonadati</taxon>
        <taxon>Thermodesulfobacteriota</taxon>
        <taxon>Desulfomonilia</taxon>
        <taxon>Desulfomonilales</taxon>
        <taxon>Desulfomonilaceae</taxon>
        <taxon>Desulfomonile</taxon>
    </lineage>
</organism>
<dbReference type="Proteomes" id="UP000807825">
    <property type="component" value="Unassembled WGS sequence"/>
</dbReference>
<dbReference type="EMBL" id="JACRDE010000020">
    <property type="protein sequence ID" value="MBI5247976.1"/>
    <property type="molecule type" value="Genomic_DNA"/>
</dbReference>
<accession>A0A9D6V0V6</accession>
<evidence type="ECO:0000313" key="3">
    <source>
        <dbReference type="EMBL" id="MBI5247976.1"/>
    </source>
</evidence>
<dbReference type="InterPro" id="IPR053521">
    <property type="entry name" value="McjB-like"/>
</dbReference>
<keyword evidence="1" id="KW-0472">Membrane</keyword>
<feature type="transmembrane region" description="Helical" evidence="1">
    <location>
        <begin position="12"/>
        <end position="32"/>
    </location>
</feature>
<dbReference type="NCBIfam" id="NF033537">
    <property type="entry name" value="lasso_biosyn_B2"/>
    <property type="match status" value="1"/>
</dbReference>
<evidence type="ECO:0000313" key="4">
    <source>
        <dbReference type="Proteomes" id="UP000807825"/>
    </source>
</evidence>
<protein>
    <submittedName>
        <fullName evidence="3">Lasso peptide biosynthesis B2 protein</fullName>
    </submittedName>
</protein>
<proteinExistence type="predicted"/>
<dbReference type="AlphaFoldDB" id="A0A9D6V0V6"/>
<feature type="domain" description="Microcin J25-processing protein McjB C-terminal" evidence="2">
    <location>
        <begin position="49"/>
        <end position="139"/>
    </location>
</feature>
<keyword evidence="1" id="KW-1133">Transmembrane helix</keyword>
<name>A0A9D6V0V6_9BACT</name>
<comment type="caution">
    <text evidence="3">The sequence shown here is derived from an EMBL/GenBank/DDBJ whole genome shotgun (WGS) entry which is preliminary data.</text>
</comment>
<sequence length="147" mass="16270">MRALRKLLALSGYDRILIVSTAAALSGIWIGLRLFPFGKVLETVDRLSTRVSPRKSGSRWGPDRIVWAVLAVSRYSPLSFSCLVQALAAKITLSRQGYPVIVRIGVAPTDGGPLRAHAWLEYNGRIVIGDKCREGFRPLPCFDRGQY</sequence>
<evidence type="ECO:0000256" key="1">
    <source>
        <dbReference type="SAM" id="Phobius"/>
    </source>
</evidence>
<evidence type="ECO:0000259" key="2">
    <source>
        <dbReference type="Pfam" id="PF13471"/>
    </source>
</evidence>
<reference evidence="3" key="1">
    <citation type="submission" date="2020-07" db="EMBL/GenBank/DDBJ databases">
        <title>Huge and variable diversity of episymbiotic CPR bacteria and DPANN archaea in groundwater ecosystems.</title>
        <authorList>
            <person name="He C.Y."/>
            <person name="Keren R."/>
            <person name="Whittaker M."/>
            <person name="Farag I.F."/>
            <person name="Doudna J."/>
            <person name="Cate J.H.D."/>
            <person name="Banfield J.F."/>
        </authorList>
    </citation>
    <scope>NUCLEOTIDE SEQUENCE</scope>
    <source>
        <strain evidence="3">NC_groundwater_1664_Pr3_B-0.1um_52_9</strain>
    </source>
</reference>
<dbReference type="Pfam" id="PF13471">
    <property type="entry name" value="Transglut_core3"/>
    <property type="match status" value="1"/>
</dbReference>